<feature type="compositionally biased region" description="Polar residues" evidence="1">
    <location>
        <begin position="295"/>
        <end position="305"/>
    </location>
</feature>
<feature type="compositionally biased region" description="Polar residues" evidence="1">
    <location>
        <begin position="1"/>
        <end position="11"/>
    </location>
</feature>
<comment type="caution">
    <text evidence="3">The sequence shown here is derived from an EMBL/GenBank/DDBJ whole genome shotgun (WGS) entry which is preliminary data.</text>
</comment>
<dbReference type="OrthoDB" id="2248459at2759"/>
<feature type="compositionally biased region" description="Low complexity" evidence="1">
    <location>
        <begin position="387"/>
        <end position="411"/>
    </location>
</feature>
<feature type="region of interest" description="Disordered" evidence="1">
    <location>
        <begin position="464"/>
        <end position="495"/>
    </location>
</feature>
<dbReference type="EMBL" id="MTYI01000080">
    <property type="protein sequence ID" value="PNP53519.1"/>
    <property type="molecule type" value="Genomic_DNA"/>
</dbReference>
<dbReference type="SUPFAM" id="SSF50978">
    <property type="entry name" value="WD40 repeat-like"/>
    <property type="match status" value="1"/>
</dbReference>
<dbReference type="GO" id="GO:0004439">
    <property type="term" value="F:phosphatidylinositol-4,5-bisphosphate 5-phosphatase activity"/>
    <property type="evidence" value="ECO:0007669"/>
    <property type="project" value="TreeGrafter"/>
</dbReference>
<proteinExistence type="predicted"/>
<evidence type="ECO:0000313" key="4">
    <source>
        <dbReference type="Proteomes" id="UP000236290"/>
    </source>
</evidence>
<dbReference type="Proteomes" id="UP000236290">
    <property type="component" value="Unassembled WGS sequence"/>
</dbReference>
<reference evidence="3 4" key="1">
    <citation type="submission" date="2017-02" db="EMBL/GenBank/DDBJ databases">
        <title>Genomes of Trichoderma spp. with biocontrol activity.</title>
        <authorList>
            <person name="Gardiner D."/>
            <person name="Kazan K."/>
            <person name="Vos C."/>
            <person name="Harvey P."/>
        </authorList>
    </citation>
    <scope>NUCLEOTIDE SEQUENCE [LARGE SCALE GENOMIC DNA]</scope>
    <source>
        <strain evidence="3 4">Tr1</strain>
    </source>
</reference>
<name>A0A2K0U6X1_TRIHA</name>
<dbReference type="Gene3D" id="3.60.10.10">
    <property type="entry name" value="Endonuclease/exonuclease/phosphatase"/>
    <property type="match status" value="1"/>
</dbReference>
<dbReference type="SMART" id="SM00128">
    <property type="entry name" value="IPPc"/>
    <property type="match status" value="1"/>
</dbReference>
<dbReference type="FunFam" id="3.60.10.10:FF:000036">
    <property type="entry name" value="Inositol polyphosphate phosphatase, putative"/>
    <property type="match status" value="1"/>
</dbReference>
<dbReference type="InterPro" id="IPR000300">
    <property type="entry name" value="IPPc"/>
</dbReference>
<accession>A0A2K0U6X1</accession>
<evidence type="ECO:0000313" key="3">
    <source>
        <dbReference type="EMBL" id="PNP53519.1"/>
    </source>
</evidence>
<dbReference type="SUPFAM" id="SSF56219">
    <property type="entry name" value="DNase I-like"/>
    <property type="match status" value="1"/>
</dbReference>
<dbReference type="InterPro" id="IPR015943">
    <property type="entry name" value="WD40/YVTN_repeat-like_dom_sf"/>
</dbReference>
<evidence type="ECO:0000256" key="1">
    <source>
        <dbReference type="SAM" id="MobiDB-lite"/>
    </source>
</evidence>
<feature type="compositionally biased region" description="Basic and acidic residues" evidence="1">
    <location>
        <begin position="219"/>
        <end position="230"/>
    </location>
</feature>
<evidence type="ECO:0000259" key="2">
    <source>
        <dbReference type="SMART" id="SM00128"/>
    </source>
</evidence>
<feature type="compositionally biased region" description="Polar residues" evidence="1">
    <location>
        <begin position="412"/>
        <end position="423"/>
    </location>
</feature>
<dbReference type="GO" id="GO:0046856">
    <property type="term" value="P:phosphatidylinositol dephosphorylation"/>
    <property type="evidence" value="ECO:0007669"/>
    <property type="project" value="InterPro"/>
</dbReference>
<dbReference type="InterPro" id="IPR036691">
    <property type="entry name" value="Endo/exonu/phosph_ase_sf"/>
</dbReference>
<dbReference type="PANTHER" id="PTHR11200">
    <property type="entry name" value="INOSITOL 5-PHOSPHATASE"/>
    <property type="match status" value="1"/>
</dbReference>
<dbReference type="InterPro" id="IPR046985">
    <property type="entry name" value="IP5"/>
</dbReference>
<dbReference type="InterPro" id="IPR036322">
    <property type="entry name" value="WD40_repeat_dom_sf"/>
</dbReference>
<dbReference type="AlphaFoldDB" id="A0A2K0U6X1"/>
<dbReference type="PANTHER" id="PTHR11200:SF240">
    <property type="entry name" value="INOSITOL POLYPHOSPHATE 5-PHOSPHATASE C9G1.10C-RELATED"/>
    <property type="match status" value="1"/>
</dbReference>
<dbReference type="Gene3D" id="2.130.10.10">
    <property type="entry name" value="YVTN repeat-like/Quinoprotein amine dehydrogenase"/>
    <property type="match status" value="1"/>
</dbReference>
<gene>
    <name evidence="3" type="ORF">THARTR1_06213</name>
</gene>
<protein>
    <recommendedName>
        <fullName evidence="2">Inositol polyphosphate-related phosphatase domain-containing protein</fullName>
    </recommendedName>
</protein>
<feature type="domain" description="Inositol polyphosphate-related phosphatase" evidence="2">
    <location>
        <begin position="834"/>
        <end position="1175"/>
    </location>
</feature>
<feature type="compositionally biased region" description="Pro residues" evidence="1">
    <location>
        <begin position="111"/>
        <end position="124"/>
    </location>
</feature>
<sequence length="1240" mass="135360">MSSPSIEQTEGSGPDGTSIRPVSSLLARFENMNKAGPSQSQSQSQSSPAPAPAPQSRNVSPGPKPDRLRNLKASQDATSAPISPITPAKPSNLKDRAFATASPANRDRGAPIPPPPLSTRPPPVATKLPVVPIHPPAVTVQPPHSPPKGGALNVAPGDQSPFLDPVTIASATSSRSPTPLRIPSRPLTPTGSGGISGTATPRSPKQGISKAPSPPPPRRSAELKREKEFKPAPPPPPASRSERTLMRAATGVETRGRPATKRPSRSQESSPFGEARIPEKVEENPPELPARPKLPQQNDAPSRTKQIAGAFEQPTQPTQPTIRPSLSVRKPAREGEPNGLARAPITPQITGSARPALPARPQTTDIPPQPVANNGMKPPPKPPRPSGPNNAPAATASASASTPQPPASNANRVVSNPSAQQLSLKAHGRSMTMMELGAADQLASDARASPAPAATAVVKQHFPTPAPTEGGVGGVVPKSDPPAQITAYPDSSSTNRRPPFIKKGCYEIQPKYDPRIFDVCGQYVCTTGPLTRVWSLLDGEQIVSLAHTEGVKATAVSFKSCADPDQDGSKVWIGTNLGEIMEVEVPTQRILICKAGIHGKSEVTKIYRHLNEMWTVDEGGNFHVWGPDSDGEPNLNNHPHQTFKVPKGETFSMVVGDELWQATGKQLRIFAPTRDNRTPFQVLARPITVEGAGDITSGTLMKGFPGKVFLGHVDGKISIFSTSDYSCKTVVNISTWKINTLAGVGQYMWAGYNTGKVCVYDVAQTPWVVLKEWQAHDNTVLKMKVDFASAYQLDQLQVVSLGADSRIKVWDGMLQDDWLEDEMKSKDTTYCDFDEIKTLIFTWNAGASTPHSLRYSDGDATFFQDLLQSSGSPDILVFGFQELVDLEDKKATAKRLLKSKKKEGTDQERMSHQYRDWRDFLLKTLDDYMPADHLYHLLHTAPMVGLFTCVFVKSSLRDRITHLSGAEVKRGMGGLHGNKGAVAVRFQVDDTSLCFINCHLAAGQTQASSRHNDAAAILEASLFPVERDTEIRIDTFSGGGDGSMILDHELCILNGDLNYRIDTMSRDTVVKAVEQNNLAKLLERDQLLVARRRNPALRLRAFEELPITFAPTYKYDVGTDTYDTSEKRRSPAWCDRLLFRGRGRVQQLDYRRHEVRVSDHRPVTGDFRLWVKKIRPKERAAAWMQCQQGFEDVRQKELAEDKLHYLTQVCGYDAATSQKLILERASRKPHRSPSRSRAGY</sequence>
<feature type="compositionally biased region" description="Polar residues" evidence="1">
    <location>
        <begin position="72"/>
        <end position="81"/>
    </location>
</feature>
<feature type="region of interest" description="Disordered" evidence="1">
    <location>
        <begin position="1"/>
        <end position="423"/>
    </location>
</feature>
<feature type="compositionally biased region" description="Low complexity" evidence="1">
    <location>
        <begin position="37"/>
        <end position="48"/>
    </location>
</feature>
<dbReference type="Pfam" id="PF22669">
    <property type="entry name" value="Exo_endo_phos2"/>
    <property type="match status" value="1"/>
</dbReference>
<feature type="compositionally biased region" description="Pro residues" evidence="1">
    <location>
        <begin position="377"/>
        <end position="386"/>
    </location>
</feature>
<organism evidence="3 4">
    <name type="scientific">Trichoderma harzianum</name>
    <name type="common">Hypocrea lixii</name>
    <dbReference type="NCBI Taxonomy" id="5544"/>
    <lineage>
        <taxon>Eukaryota</taxon>
        <taxon>Fungi</taxon>
        <taxon>Dikarya</taxon>
        <taxon>Ascomycota</taxon>
        <taxon>Pezizomycotina</taxon>
        <taxon>Sordariomycetes</taxon>
        <taxon>Hypocreomycetidae</taxon>
        <taxon>Hypocreales</taxon>
        <taxon>Hypocreaceae</taxon>
        <taxon>Trichoderma</taxon>
    </lineage>
</organism>